<dbReference type="OrthoDB" id="240960at2157"/>
<name>A0A8A2UC68_9EURY</name>
<protein>
    <recommendedName>
        <fullName evidence="3">Phage integrase, N-terminal SAM-like domain</fullName>
    </recommendedName>
</protein>
<dbReference type="Proteomes" id="UP000663191">
    <property type="component" value="Chromosome"/>
</dbReference>
<evidence type="ECO:0000313" key="1">
    <source>
        <dbReference type="EMBL" id="QSW86237.1"/>
    </source>
</evidence>
<sequence>MPRELSEDPKDRLGVYKRLEEVPSRYRLNQHAAAYRDKDVWETFLEDHLFPQYSSDRYRQDTCRAGQLWKEHMADRGRHHALATPADVDQWCKSLLDRRNVRTVYNHYWVRLERFYSWLLARTDHPHVYQPFLMAAVEYDTAGRIWDAKVSSR</sequence>
<gene>
    <name evidence="1" type="ORF">J0X27_05295</name>
</gene>
<dbReference type="KEGG" id="hlo:J0X27_05295"/>
<organism evidence="1 2">
    <name type="scientific">Natrinema longum</name>
    <dbReference type="NCBI Taxonomy" id="370324"/>
    <lineage>
        <taxon>Archaea</taxon>
        <taxon>Methanobacteriati</taxon>
        <taxon>Methanobacteriota</taxon>
        <taxon>Stenosarchaea group</taxon>
        <taxon>Halobacteria</taxon>
        <taxon>Halobacteriales</taxon>
        <taxon>Natrialbaceae</taxon>
        <taxon>Natrinema</taxon>
    </lineage>
</organism>
<dbReference type="EMBL" id="CP071463">
    <property type="protein sequence ID" value="QSW86237.1"/>
    <property type="molecule type" value="Genomic_DNA"/>
</dbReference>
<dbReference type="GeneID" id="63183137"/>
<reference evidence="1 2" key="1">
    <citation type="journal article" date="2006" name="Int. J. Syst. Evol. Microbiol.">
        <title>Haloterrigena longa sp. nov. and Haloterrigena limicola sp. nov., extremely halophilic archaea isolated from a salt lake.</title>
        <authorList>
            <person name="Cui H.L."/>
            <person name="Tohty D."/>
            <person name="Zhou P.J."/>
            <person name="Liu S.J."/>
        </authorList>
    </citation>
    <scope>NUCLEOTIDE SEQUENCE [LARGE SCALE GENOMIC DNA]</scope>
    <source>
        <strain evidence="1 2">ABH32</strain>
    </source>
</reference>
<dbReference type="RefSeq" id="WP_207271368.1">
    <property type="nucleotide sequence ID" value="NZ_CP071463.1"/>
</dbReference>
<evidence type="ECO:0008006" key="3">
    <source>
        <dbReference type="Google" id="ProtNLM"/>
    </source>
</evidence>
<evidence type="ECO:0000313" key="2">
    <source>
        <dbReference type="Proteomes" id="UP000663191"/>
    </source>
</evidence>
<keyword evidence="2" id="KW-1185">Reference proteome</keyword>
<dbReference type="AlphaFoldDB" id="A0A8A2UC68"/>
<proteinExistence type="predicted"/>
<accession>A0A8A2UC68</accession>